<organism evidence="2 3">
    <name type="scientific">Thermanaerosceptrum fracticalcis</name>
    <dbReference type="NCBI Taxonomy" id="1712410"/>
    <lineage>
        <taxon>Bacteria</taxon>
        <taxon>Bacillati</taxon>
        <taxon>Bacillota</taxon>
        <taxon>Clostridia</taxon>
        <taxon>Eubacteriales</taxon>
        <taxon>Peptococcaceae</taxon>
        <taxon>Thermanaerosceptrum</taxon>
    </lineage>
</organism>
<dbReference type="InterPro" id="IPR010177">
    <property type="entry name" value="Paired_CXXCH_1"/>
</dbReference>
<keyword evidence="3" id="KW-1185">Reference proteome</keyword>
<proteinExistence type="predicted"/>
<evidence type="ECO:0000259" key="1">
    <source>
        <dbReference type="Pfam" id="PF09699"/>
    </source>
</evidence>
<evidence type="ECO:0000313" key="3">
    <source>
        <dbReference type="Proteomes" id="UP000515847"/>
    </source>
</evidence>
<gene>
    <name evidence="2" type="ORF">BR63_00635</name>
</gene>
<dbReference type="AlphaFoldDB" id="A0A7G6DYQ5"/>
<dbReference type="InterPro" id="IPR036280">
    <property type="entry name" value="Multihaem_cyt_sf"/>
</dbReference>
<name>A0A7G6DYQ5_THEFR</name>
<dbReference type="OrthoDB" id="9814800at2"/>
<dbReference type="Proteomes" id="UP000515847">
    <property type="component" value="Chromosome"/>
</dbReference>
<dbReference type="KEGG" id="tfr:BR63_00635"/>
<dbReference type="SUPFAM" id="SSF48695">
    <property type="entry name" value="Multiheme cytochromes"/>
    <property type="match status" value="1"/>
</dbReference>
<sequence>MSAQTNHEGMTCLDCHTSNKENKEGKLLVKDSSQEVCAKCHKGETLDVDKIMVGEFH</sequence>
<protein>
    <recommendedName>
        <fullName evidence="1">Doubled CXXCH motif domain-containing protein</fullName>
    </recommendedName>
</protein>
<feature type="domain" description="Doubled CXXCH motif" evidence="1">
    <location>
        <begin position="8"/>
        <end position="43"/>
    </location>
</feature>
<dbReference type="RefSeq" id="WP_081908222.1">
    <property type="nucleotide sequence ID" value="NZ_CP045798.1"/>
</dbReference>
<dbReference type="Pfam" id="PF09699">
    <property type="entry name" value="Paired_CXXCH_1"/>
    <property type="match status" value="1"/>
</dbReference>
<evidence type="ECO:0000313" key="2">
    <source>
        <dbReference type="EMBL" id="QNB44959.1"/>
    </source>
</evidence>
<dbReference type="EMBL" id="CP045798">
    <property type="protein sequence ID" value="QNB44959.1"/>
    <property type="molecule type" value="Genomic_DNA"/>
</dbReference>
<dbReference type="Gene3D" id="1.10.1130.10">
    <property type="entry name" value="Flavocytochrome C3, Chain A"/>
    <property type="match status" value="1"/>
</dbReference>
<reference evidence="2 3" key="1">
    <citation type="journal article" date="2019" name="Front. Microbiol.">
        <title>Thermoanaerosceptrum fracticalcis gen. nov. sp. nov., a Novel Fumarate-Fermenting Microorganism From a Deep Fractured Carbonate Aquifer of the US Great Basin.</title>
        <authorList>
            <person name="Hamilton-Brehm S.D."/>
            <person name="Stewart L.E."/>
            <person name="Zavarin M."/>
            <person name="Caldwell M."/>
            <person name="Lawson P.A."/>
            <person name="Onstott T.C."/>
            <person name="Grzymski J."/>
            <person name="Neveux I."/>
            <person name="Lollar B.S."/>
            <person name="Russell C.E."/>
            <person name="Moser D.P."/>
        </authorList>
    </citation>
    <scope>NUCLEOTIDE SEQUENCE [LARGE SCALE GENOMIC DNA]</scope>
    <source>
        <strain evidence="2 3">DRI-13</strain>
    </source>
</reference>
<accession>A0A7G6DYQ5</accession>